<protein>
    <recommendedName>
        <fullName evidence="7">Peptidase M16 C-terminal domain-containing protein</fullName>
    </recommendedName>
</protein>
<evidence type="ECO:0000259" key="4">
    <source>
        <dbReference type="Pfam" id="PF05193"/>
    </source>
</evidence>
<feature type="transmembrane region" description="Helical" evidence="2">
    <location>
        <begin position="34"/>
        <end position="52"/>
    </location>
</feature>
<evidence type="ECO:0008006" key="7">
    <source>
        <dbReference type="Google" id="ProtNLM"/>
    </source>
</evidence>
<keyword evidence="2" id="KW-0812">Transmembrane</keyword>
<feature type="domain" description="Peptidase M16 C-terminal" evidence="4">
    <location>
        <begin position="702"/>
        <end position="875"/>
    </location>
</feature>
<gene>
    <name evidence="5" type="ORF">CVV64_04270</name>
</gene>
<evidence type="ECO:0000313" key="5">
    <source>
        <dbReference type="EMBL" id="PKK90993.1"/>
    </source>
</evidence>
<accession>A0A2N1PRM5</accession>
<dbReference type="Pfam" id="PF05193">
    <property type="entry name" value="Peptidase_M16_C"/>
    <property type="match status" value="2"/>
</dbReference>
<name>A0A2N1PRM5_9BACT</name>
<evidence type="ECO:0000256" key="1">
    <source>
        <dbReference type="ARBA" id="ARBA00007261"/>
    </source>
</evidence>
<reference evidence="5 6" key="1">
    <citation type="journal article" date="2017" name="ISME J.">
        <title>Potential for microbial H2 and metal transformations associated with novel bacteria and archaea in deep terrestrial subsurface sediments.</title>
        <authorList>
            <person name="Hernsdorf A.W."/>
            <person name="Amano Y."/>
            <person name="Miyakawa K."/>
            <person name="Ise K."/>
            <person name="Suzuki Y."/>
            <person name="Anantharaman K."/>
            <person name="Probst A."/>
            <person name="Burstein D."/>
            <person name="Thomas B.C."/>
            <person name="Banfield J.F."/>
        </authorList>
    </citation>
    <scope>NUCLEOTIDE SEQUENCE [LARGE SCALE GENOMIC DNA]</scope>
    <source>
        <strain evidence="5">HGW-Wallbacteria-1</strain>
    </source>
</reference>
<dbReference type="GO" id="GO:0046872">
    <property type="term" value="F:metal ion binding"/>
    <property type="evidence" value="ECO:0007669"/>
    <property type="project" value="InterPro"/>
</dbReference>
<dbReference type="SUPFAM" id="SSF63411">
    <property type="entry name" value="LuxS/MPP-like metallohydrolase"/>
    <property type="match status" value="4"/>
</dbReference>
<dbReference type="PANTHER" id="PTHR11851:SF49">
    <property type="entry name" value="MITOCHONDRIAL-PROCESSING PEPTIDASE SUBUNIT ALPHA"/>
    <property type="match status" value="1"/>
</dbReference>
<comment type="caution">
    <text evidence="5">The sequence shown here is derived from an EMBL/GenBank/DDBJ whole genome shotgun (WGS) entry which is preliminary data.</text>
</comment>
<dbReference type="PANTHER" id="PTHR11851">
    <property type="entry name" value="METALLOPROTEASE"/>
    <property type="match status" value="1"/>
</dbReference>
<feature type="domain" description="Peptidase M16 C-terminal" evidence="4">
    <location>
        <begin position="253"/>
        <end position="428"/>
    </location>
</feature>
<feature type="domain" description="Peptidase M16 N-terminal" evidence="3">
    <location>
        <begin position="89"/>
        <end position="211"/>
    </location>
</feature>
<evidence type="ECO:0000259" key="3">
    <source>
        <dbReference type="Pfam" id="PF00675"/>
    </source>
</evidence>
<dbReference type="Pfam" id="PF00675">
    <property type="entry name" value="Peptidase_M16"/>
    <property type="match status" value="1"/>
</dbReference>
<proteinExistence type="inferred from homology"/>
<dbReference type="InterPro" id="IPR007863">
    <property type="entry name" value="Peptidase_M16_C"/>
</dbReference>
<keyword evidence="2" id="KW-1133">Transmembrane helix</keyword>
<dbReference type="Proteomes" id="UP000233256">
    <property type="component" value="Unassembled WGS sequence"/>
</dbReference>
<dbReference type="Gene3D" id="3.30.830.10">
    <property type="entry name" value="Metalloenzyme, LuxS/M16 peptidase-like"/>
    <property type="match status" value="4"/>
</dbReference>
<dbReference type="AlphaFoldDB" id="A0A2N1PRM5"/>
<sequence length="974" mass="104942">MGKVNMNCMSSCQTMGHFPVLTVKWTAGSVLSAMLSRSAFFCGIIILCVFLFTCSFCHCLPEGTVLIPVGDQWSAGRPTVNAVLTNGMRVVVQREKRDMTVSLRLMVPLRSMRSEIDAATAVMLERLLFCGATSNLDREESHGLLAALSGQGESRTTPGYSTIFLRVPSPFFPRALDLLASWVSNPVFNDEDIFNARERLANEAGRFSSMPLVTAVRALSGWWTGSIGGSQTFEPLGVGSYIPFLRASAIERVSQTNLRRMHSQIWVPSNMVLLVQGDIDIASCIDGVSSVFTADGGSPSGAISTDAGIDRAFQKMASVSGVGSPLKVSFSGGDRLLAIWPTVSFSDPRAPVLDIIAEMMCGNEKSLLGGILSGTGGPATEVRAVSHTPLGRRGIFAIEITPSSGKPEAICQPLMDCMAAVSRLDLSEKIGLTRKILMSRYSELFLGDSAGRMEMMGLEIMSGIGLQGGRGYLDLLSKVTEKQVAEVFADLLLPGREVLCSLSSEILISGDSDSSVQGIENVSPRSRGFSYPWGGKCLIDVISYSGDSNIVAVFPCSTRVEDEKTLVFSDIAGTIIAKRLKDRMAASAGEAGQVLFRVRKCPDVIQVMASCPESESSQAIADLAKNLVSVPDSGEISDAIASLEEQGSGMPWNIFGDSSGFEEALGVLWNNFFLNHPYGRILDGKGFSGLVHGADNQRVIEPSDMAEFWKRWINSSAMAIVVWGSGDSEVLRRNIDEAFSPMAAPKTPVPAYPFSFAFGQGDEIISRKAVSVYTGNRVAIAYPAPFVGDRDFFPLKVLASYVEEYGTGDVVLDGFLANDSEGLRSGVFSGPDAGIYYLLLAVREGSEREATERLAKYGDELMERVITESELDMARCRAISREMASCREPIDKVARMATALLFDVSDDYFKWFSQGIGTVSAVDVREAARLYCHRKMVLRIGASISEGNGTVSDDGMKAVDGATSENGTEAVIEK</sequence>
<evidence type="ECO:0000313" key="6">
    <source>
        <dbReference type="Proteomes" id="UP000233256"/>
    </source>
</evidence>
<dbReference type="EMBL" id="PGXC01000003">
    <property type="protein sequence ID" value="PKK90993.1"/>
    <property type="molecule type" value="Genomic_DNA"/>
</dbReference>
<keyword evidence="2" id="KW-0472">Membrane</keyword>
<organism evidence="5 6">
    <name type="scientific">Candidatus Wallbacteria bacterium HGW-Wallbacteria-1</name>
    <dbReference type="NCBI Taxonomy" id="2013854"/>
    <lineage>
        <taxon>Bacteria</taxon>
        <taxon>Candidatus Walliibacteriota</taxon>
    </lineage>
</organism>
<dbReference type="InterPro" id="IPR050361">
    <property type="entry name" value="MPP/UQCRC_Complex"/>
</dbReference>
<dbReference type="InterPro" id="IPR011249">
    <property type="entry name" value="Metalloenz_LuxS/M16"/>
</dbReference>
<dbReference type="InterPro" id="IPR011765">
    <property type="entry name" value="Pept_M16_N"/>
</dbReference>
<evidence type="ECO:0000256" key="2">
    <source>
        <dbReference type="SAM" id="Phobius"/>
    </source>
</evidence>
<comment type="similarity">
    <text evidence="1">Belongs to the peptidase M16 family.</text>
</comment>